<accession>A0A1E8GPM0</accession>
<dbReference type="AlphaFoldDB" id="A0A1E8GPM0"/>
<reference evidence="2" key="1">
    <citation type="submission" date="2016-09" db="EMBL/GenBank/DDBJ databases">
        <title>Draft genome sequence of a novel species of the family Streptococcaceae isolated from flowers.</title>
        <authorList>
            <person name="Chuah L.-O."/>
            <person name="Yap K.-P."/>
            <person name="Thong K.L."/>
            <person name="Liong M.T."/>
            <person name="Ahmad R."/>
            <person name="Rusul G."/>
        </authorList>
    </citation>
    <scope>NUCLEOTIDE SEQUENCE [LARGE SCALE GENOMIC DNA]</scope>
    <source>
        <strain evidence="2">DF1</strain>
    </source>
</reference>
<name>A0A1E8GPM0_9LACT</name>
<evidence type="ECO:0000313" key="1">
    <source>
        <dbReference type="EMBL" id="OFI49553.1"/>
    </source>
</evidence>
<dbReference type="STRING" id="1859473.BG261_02950"/>
<dbReference type="OrthoDB" id="2200449at2"/>
<keyword evidence="2" id="KW-1185">Reference proteome</keyword>
<comment type="caution">
    <text evidence="1">The sequence shown here is derived from an EMBL/GenBank/DDBJ whole genome shotgun (WGS) entry which is preliminary data.</text>
</comment>
<dbReference type="Proteomes" id="UP000178622">
    <property type="component" value="Unassembled WGS sequence"/>
</dbReference>
<protein>
    <submittedName>
        <fullName evidence="1">Uncharacterized protein</fullName>
    </submittedName>
</protein>
<gene>
    <name evidence="1" type="ORF">BG261_02950</name>
</gene>
<dbReference type="RefSeq" id="WP_070792070.1">
    <property type="nucleotide sequence ID" value="NZ_MKIR01000012.1"/>
</dbReference>
<dbReference type="EMBL" id="MKIR01000012">
    <property type="protein sequence ID" value="OFI49553.1"/>
    <property type="molecule type" value="Genomic_DNA"/>
</dbReference>
<organism evidence="1 2">
    <name type="scientific">Floricoccus tropicus</name>
    <dbReference type="NCBI Taxonomy" id="1859473"/>
    <lineage>
        <taxon>Bacteria</taxon>
        <taxon>Bacillati</taxon>
        <taxon>Bacillota</taxon>
        <taxon>Bacilli</taxon>
        <taxon>Lactobacillales</taxon>
        <taxon>Streptococcaceae</taxon>
        <taxon>Floricoccus</taxon>
    </lineage>
</organism>
<sequence>MTVKLKRGWYQRGNQFRYVFYEVANILGGFLYQTRSEVVRKSSKGHCVVPGNDKWFQGAKYHGQSLKDVETPIPPAHKIIKRSEL</sequence>
<evidence type="ECO:0000313" key="2">
    <source>
        <dbReference type="Proteomes" id="UP000178622"/>
    </source>
</evidence>
<proteinExistence type="predicted"/>